<evidence type="ECO:0000313" key="1">
    <source>
        <dbReference type="EMBL" id="QQP12779.1"/>
    </source>
</evidence>
<reference evidence="1 2" key="1">
    <citation type="submission" date="2020-01" db="EMBL/GenBank/DDBJ databases">
        <authorList>
            <person name="Liu G."/>
            <person name="Liu B."/>
        </authorList>
    </citation>
    <scope>NUCLEOTIDE SEQUENCE [LARGE SCALE GENOMIC DNA]</scope>
    <source>
        <strain evidence="1 2">FJAT-51161</strain>
    </source>
</reference>
<dbReference type="Proteomes" id="UP000596049">
    <property type="component" value="Chromosome"/>
</dbReference>
<dbReference type="EMBL" id="CP067341">
    <property type="protein sequence ID" value="QQP12779.1"/>
    <property type="molecule type" value="Genomic_DNA"/>
</dbReference>
<proteinExistence type="predicted"/>
<protein>
    <submittedName>
        <fullName evidence="1">Uncharacterized protein</fullName>
    </submittedName>
</protein>
<name>A0ABX7ASK9_9BACI</name>
<accession>A0ABX7ASK9</accession>
<keyword evidence="2" id="KW-1185">Reference proteome</keyword>
<dbReference type="RefSeq" id="WP_198926928.1">
    <property type="nucleotide sequence ID" value="NZ_CP067341.1"/>
</dbReference>
<evidence type="ECO:0000313" key="2">
    <source>
        <dbReference type="Proteomes" id="UP000596049"/>
    </source>
</evidence>
<gene>
    <name evidence="1" type="ORF">FJQ98_01400</name>
</gene>
<organism evidence="1 2">
    <name type="scientific">Lysinibacillus agricola</name>
    <dbReference type="NCBI Taxonomy" id="2590012"/>
    <lineage>
        <taxon>Bacteria</taxon>
        <taxon>Bacillati</taxon>
        <taxon>Bacillota</taxon>
        <taxon>Bacilli</taxon>
        <taxon>Bacillales</taxon>
        <taxon>Bacillaceae</taxon>
        <taxon>Lysinibacillus</taxon>
    </lineage>
</organism>
<sequence>MRKRSDSGIVYLRESEATAAIHQGEIDYKANSVKTTATAAQMPKNHHVSVKSSLESLFM</sequence>